<proteinExistence type="inferred from homology"/>
<dbReference type="PROSITE" id="PS51886">
    <property type="entry name" value="TLDC"/>
    <property type="match status" value="1"/>
</dbReference>
<keyword evidence="3" id="KW-0496">Mitochondrion</keyword>
<dbReference type="GeneID" id="90074814"/>
<dbReference type="Proteomes" id="UP001360560">
    <property type="component" value="Unassembled WGS sequence"/>
</dbReference>
<evidence type="ECO:0000313" key="8">
    <source>
        <dbReference type="Proteomes" id="UP001360560"/>
    </source>
</evidence>
<comment type="subcellular location">
    <subcellularLocation>
        <location evidence="1">Mitochondrion</location>
    </subcellularLocation>
</comment>
<dbReference type="GO" id="GO:0006979">
    <property type="term" value="P:response to oxidative stress"/>
    <property type="evidence" value="ECO:0007669"/>
    <property type="project" value="TreeGrafter"/>
</dbReference>
<dbReference type="Pfam" id="PF07534">
    <property type="entry name" value="TLD"/>
    <property type="match status" value="3"/>
</dbReference>
<evidence type="ECO:0000256" key="5">
    <source>
        <dbReference type="SAM" id="MobiDB-lite"/>
    </source>
</evidence>
<dbReference type="RefSeq" id="XP_064853835.1">
    <property type="nucleotide sequence ID" value="XM_064997763.1"/>
</dbReference>
<evidence type="ECO:0000313" key="7">
    <source>
        <dbReference type="EMBL" id="GMM36839.1"/>
    </source>
</evidence>
<feature type="region of interest" description="Disordered" evidence="5">
    <location>
        <begin position="28"/>
        <end position="86"/>
    </location>
</feature>
<dbReference type="PANTHER" id="PTHR23354:SF62">
    <property type="entry name" value="MUSTARD, ISOFORM V"/>
    <property type="match status" value="1"/>
</dbReference>
<gene>
    <name evidence="7" type="ORF">DASC09_041640</name>
</gene>
<dbReference type="PANTHER" id="PTHR23354">
    <property type="entry name" value="NUCLEOLAR PROTEIN 7/ESTROGEN RECEPTOR COACTIVATOR-RELATED"/>
    <property type="match status" value="1"/>
</dbReference>
<name>A0AAV5QQY6_9ASCO</name>
<comment type="caution">
    <text evidence="7">The sequence shown here is derived from an EMBL/GenBank/DDBJ whole genome shotgun (WGS) entry which is preliminary data.</text>
</comment>
<evidence type="ECO:0000256" key="1">
    <source>
        <dbReference type="ARBA" id="ARBA00004173"/>
    </source>
</evidence>
<feature type="domain" description="TLDc" evidence="6">
    <location>
        <begin position="103"/>
        <end position="378"/>
    </location>
</feature>
<comment type="similarity">
    <text evidence="2">Belongs to the OXR1 family.</text>
</comment>
<dbReference type="AlphaFoldDB" id="A0AAV5QQY6"/>
<evidence type="ECO:0000256" key="4">
    <source>
        <dbReference type="ARBA" id="ARBA00040604"/>
    </source>
</evidence>
<dbReference type="GO" id="GO:0005739">
    <property type="term" value="C:mitochondrion"/>
    <property type="evidence" value="ECO:0007669"/>
    <property type="project" value="UniProtKB-SubCell"/>
</dbReference>
<evidence type="ECO:0000259" key="6">
    <source>
        <dbReference type="PROSITE" id="PS51886"/>
    </source>
</evidence>
<accession>A0AAV5QQY6</accession>
<dbReference type="SMART" id="SM00584">
    <property type="entry name" value="TLDc"/>
    <property type="match status" value="1"/>
</dbReference>
<organism evidence="7 8">
    <name type="scientific">Saccharomycopsis crataegensis</name>
    <dbReference type="NCBI Taxonomy" id="43959"/>
    <lineage>
        <taxon>Eukaryota</taxon>
        <taxon>Fungi</taxon>
        <taxon>Dikarya</taxon>
        <taxon>Ascomycota</taxon>
        <taxon>Saccharomycotina</taxon>
        <taxon>Saccharomycetes</taxon>
        <taxon>Saccharomycopsidaceae</taxon>
        <taxon>Saccharomycopsis</taxon>
    </lineage>
</organism>
<evidence type="ECO:0000256" key="2">
    <source>
        <dbReference type="ARBA" id="ARBA00009540"/>
    </source>
</evidence>
<dbReference type="EMBL" id="BTFZ01000011">
    <property type="protein sequence ID" value="GMM36839.1"/>
    <property type="molecule type" value="Genomic_DNA"/>
</dbReference>
<reference evidence="7 8" key="1">
    <citation type="journal article" date="2023" name="Elife">
        <title>Identification of key yeast species and microbe-microbe interactions impacting larval growth of Drosophila in the wild.</title>
        <authorList>
            <person name="Mure A."/>
            <person name="Sugiura Y."/>
            <person name="Maeda R."/>
            <person name="Honda K."/>
            <person name="Sakurai N."/>
            <person name="Takahashi Y."/>
            <person name="Watada M."/>
            <person name="Katoh T."/>
            <person name="Gotoh A."/>
            <person name="Gotoh Y."/>
            <person name="Taniguchi I."/>
            <person name="Nakamura K."/>
            <person name="Hayashi T."/>
            <person name="Katayama T."/>
            <person name="Uemura T."/>
            <person name="Hattori Y."/>
        </authorList>
    </citation>
    <scope>NUCLEOTIDE SEQUENCE [LARGE SCALE GENOMIC DNA]</scope>
    <source>
        <strain evidence="7 8">SC-9</strain>
    </source>
</reference>
<dbReference type="GO" id="GO:0005634">
    <property type="term" value="C:nucleus"/>
    <property type="evidence" value="ECO:0007669"/>
    <property type="project" value="TreeGrafter"/>
</dbReference>
<protein>
    <recommendedName>
        <fullName evidence="4">Oxidation resistance protein 1</fullName>
    </recommendedName>
</protein>
<feature type="compositionally biased region" description="Low complexity" evidence="5">
    <location>
        <begin position="50"/>
        <end position="64"/>
    </location>
</feature>
<dbReference type="InterPro" id="IPR006571">
    <property type="entry name" value="TLDc_dom"/>
</dbReference>
<sequence>MASHKESSPPPYSFKASFSQHLKHFKESSFGGASDSKNREMNSVDSADGSSISNNSNQNTNNSNHPVSSHVDHSMGQILPPDDGLPPLAPIKLSGYKTTTHHRLLTPELAEEIRNLIGARLQLYSEWNLLYSLEQHGASLNTLYTRVSPTFHDPGSRNVDIRSLNQTYNYSTIHRTYTSNHQKKTGYVIIVRDREGNIFGAYSNEHFRPSEAHERFYGNGECFLWRCVKTNVFEINHEKGTNTVKRRLSYNDTNSGEEVEKGKSKEMVKSMNGNKLEGLKEGEMHKPLLDHPLNNKGENNSVTHLQFKAFLYTGLNDFIIHCGRDFLSMGVSGGHYGLWMDGGLINGVSYKTMTFGNEPLSGMGEKFVISGVEVWKVG</sequence>
<keyword evidence="8" id="KW-1185">Reference proteome</keyword>
<evidence type="ECO:0000256" key="3">
    <source>
        <dbReference type="ARBA" id="ARBA00023128"/>
    </source>
</evidence>